<name>A0A845LCJ9_HELGE</name>
<dbReference type="CDD" id="cd01129">
    <property type="entry name" value="PulE-GspE-like"/>
    <property type="match status" value="1"/>
</dbReference>
<sequence>MKDVIFASKSADPALGDRDGQSWSGDPPSVVEMVEDMIARAARVRATDIHIDALETQSVVRFRVDGLLRDEQVLPKGLHGQVVSRIKVLARMDIAQRRIAQDGRIQVTLPDKQIDLRVSTLPTLFGEKCALRLLDKKQTPLQLDELGFQQGALETFQGLMRNTDGMILVTGPTGAGKTTTLYATVNAIKSPEKNIITIEDPVEYILSGINQVPVNAKAGIDFTGGLRAILRQDPDVILIGEIRDTETANIAVKAATTGHLVFSTLHTGDAAGAVGRLIDMGVEPFLVASAVSGIVAQRLVRRICRSCKASYHPPRSSPERIFLASGSRHADILYRGAGCSRCNQTGFDGRLAIHEVMILRSSLRELIMAKASADTIRAKAIEEGMAGIVADGMDKAIQGETTVQEIMRVAFRMDG</sequence>
<evidence type="ECO:0000313" key="6">
    <source>
        <dbReference type="Proteomes" id="UP000471031"/>
    </source>
</evidence>
<dbReference type="InterPro" id="IPR027417">
    <property type="entry name" value="P-loop_NTPase"/>
</dbReference>
<protein>
    <submittedName>
        <fullName evidence="5">Type II/IV secretion system protein</fullName>
    </submittedName>
</protein>
<proteinExistence type="inferred from homology"/>
<comment type="caution">
    <text evidence="5">The sequence shown here is derived from an EMBL/GenBank/DDBJ whole genome shotgun (WGS) entry which is preliminary data.</text>
</comment>
<accession>A0A845LCJ9</accession>
<dbReference type="SMART" id="SM00382">
    <property type="entry name" value="AAA"/>
    <property type="match status" value="1"/>
</dbReference>
<dbReference type="AlphaFoldDB" id="A0A845LCJ9"/>
<keyword evidence="3" id="KW-0067">ATP-binding</keyword>
<dbReference type="EMBL" id="WXEX01000007">
    <property type="protein sequence ID" value="MZP43291.1"/>
    <property type="molecule type" value="Genomic_DNA"/>
</dbReference>
<dbReference type="OrthoDB" id="9808272at2"/>
<dbReference type="InterPro" id="IPR001482">
    <property type="entry name" value="T2SS/T4SS_dom"/>
</dbReference>
<evidence type="ECO:0000259" key="4">
    <source>
        <dbReference type="PROSITE" id="PS00662"/>
    </source>
</evidence>
<dbReference type="Gene3D" id="3.30.450.90">
    <property type="match status" value="1"/>
</dbReference>
<evidence type="ECO:0000313" key="5">
    <source>
        <dbReference type="EMBL" id="MZP43291.1"/>
    </source>
</evidence>
<dbReference type="GO" id="GO:0016887">
    <property type="term" value="F:ATP hydrolysis activity"/>
    <property type="evidence" value="ECO:0007669"/>
    <property type="project" value="TreeGrafter"/>
</dbReference>
<dbReference type="Pfam" id="PF00437">
    <property type="entry name" value="T2SSE"/>
    <property type="match status" value="1"/>
</dbReference>
<dbReference type="GO" id="GO:0005886">
    <property type="term" value="C:plasma membrane"/>
    <property type="evidence" value="ECO:0007669"/>
    <property type="project" value="TreeGrafter"/>
</dbReference>
<dbReference type="Gene3D" id="3.40.50.300">
    <property type="entry name" value="P-loop containing nucleotide triphosphate hydrolases"/>
    <property type="match status" value="1"/>
</dbReference>
<comment type="similarity">
    <text evidence="1">Belongs to the GSP E family.</text>
</comment>
<dbReference type="InterPro" id="IPR003593">
    <property type="entry name" value="AAA+_ATPase"/>
</dbReference>
<evidence type="ECO:0000256" key="2">
    <source>
        <dbReference type="ARBA" id="ARBA00022741"/>
    </source>
</evidence>
<keyword evidence="6" id="KW-1185">Reference proteome</keyword>
<dbReference type="Proteomes" id="UP000471031">
    <property type="component" value="Unassembled WGS sequence"/>
</dbReference>
<evidence type="ECO:0000256" key="1">
    <source>
        <dbReference type="ARBA" id="ARBA00006611"/>
    </source>
</evidence>
<feature type="domain" description="Bacterial type II secretion system protein E" evidence="4">
    <location>
        <begin position="230"/>
        <end position="244"/>
    </location>
</feature>
<dbReference type="FunFam" id="3.40.50.300:FF:000398">
    <property type="entry name" value="Type IV pilus assembly ATPase PilB"/>
    <property type="match status" value="1"/>
</dbReference>
<evidence type="ECO:0000256" key="3">
    <source>
        <dbReference type="ARBA" id="ARBA00022840"/>
    </source>
</evidence>
<dbReference type="PROSITE" id="PS00662">
    <property type="entry name" value="T2SP_E"/>
    <property type="match status" value="1"/>
</dbReference>
<dbReference type="PANTHER" id="PTHR30258">
    <property type="entry name" value="TYPE II SECRETION SYSTEM PROTEIN GSPE-RELATED"/>
    <property type="match status" value="1"/>
</dbReference>
<dbReference type="PANTHER" id="PTHR30258:SF3">
    <property type="entry name" value="SLL1921 PROTEIN"/>
    <property type="match status" value="1"/>
</dbReference>
<dbReference type="SUPFAM" id="SSF52540">
    <property type="entry name" value="P-loop containing nucleoside triphosphate hydrolases"/>
    <property type="match status" value="1"/>
</dbReference>
<organism evidence="5 6">
    <name type="scientific">Heliomicrobium gestii</name>
    <name type="common">Heliobacterium gestii</name>
    <dbReference type="NCBI Taxonomy" id="2699"/>
    <lineage>
        <taxon>Bacteria</taxon>
        <taxon>Bacillati</taxon>
        <taxon>Bacillota</taxon>
        <taxon>Clostridia</taxon>
        <taxon>Eubacteriales</taxon>
        <taxon>Heliobacteriaceae</taxon>
        <taxon>Heliomicrobium</taxon>
    </lineage>
</organism>
<dbReference type="GO" id="GO:0005524">
    <property type="term" value="F:ATP binding"/>
    <property type="evidence" value="ECO:0007669"/>
    <property type="project" value="UniProtKB-KW"/>
</dbReference>
<keyword evidence="2" id="KW-0547">Nucleotide-binding</keyword>
<reference evidence="5 6" key="1">
    <citation type="submission" date="2020-01" db="EMBL/GenBank/DDBJ databases">
        <title>Whole genome sequence of Heliobacterium gestii DSM 11169.</title>
        <authorList>
            <person name="Kyndt J.A."/>
            <person name="Meyer T.E."/>
        </authorList>
    </citation>
    <scope>NUCLEOTIDE SEQUENCE [LARGE SCALE GENOMIC DNA]</scope>
    <source>
        <strain evidence="5 6">DSM 11169</strain>
    </source>
</reference>
<gene>
    <name evidence="5" type="ORF">GTO89_09595</name>
</gene>